<name>A0A0V0RGK8_9BILA</name>
<evidence type="ECO:0000256" key="1">
    <source>
        <dbReference type="SAM" id="MobiDB-lite"/>
    </source>
</evidence>
<evidence type="ECO:0000313" key="3">
    <source>
        <dbReference type="Proteomes" id="UP000054630"/>
    </source>
</evidence>
<dbReference type="OrthoDB" id="7444419at2759"/>
<dbReference type="EMBL" id="JYDL01000190">
    <property type="protein sequence ID" value="KRX13641.1"/>
    <property type="molecule type" value="Genomic_DNA"/>
</dbReference>
<reference evidence="2 3" key="1">
    <citation type="submission" date="2015-01" db="EMBL/GenBank/DDBJ databases">
        <title>Evolution of Trichinella species and genotypes.</title>
        <authorList>
            <person name="Korhonen P.K."/>
            <person name="Edoardo P."/>
            <person name="Giuseppe L.R."/>
            <person name="Gasser R.B."/>
        </authorList>
    </citation>
    <scope>NUCLEOTIDE SEQUENCE [LARGE SCALE GENOMIC DNA]</scope>
    <source>
        <strain evidence="2">ISS37</strain>
    </source>
</reference>
<organism evidence="2 3">
    <name type="scientific">Trichinella nelsoni</name>
    <dbReference type="NCBI Taxonomy" id="6336"/>
    <lineage>
        <taxon>Eukaryota</taxon>
        <taxon>Metazoa</taxon>
        <taxon>Ecdysozoa</taxon>
        <taxon>Nematoda</taxon>
        <taxon>Enoplea</taxon>
        <taxon>Dorylaimia</taxon>
        <taxon>Trichinellida</taxon>
        <taxon>Trichinellidae</taxon>
        <taxon>Trichinella</taxon>
    </lineage>
</organism>
<feature type="region of interest" description="Disordered" evidence="1">
    <location>
        <begin position="126"/>
        <end position="148"/>
    </location>
</feature>
<protein>
    <recommendedName>
        <fullName evidence="4">CCHC-type domain-containing protein</fullName>
    </recommendedName>
</protein>
<evidence type="ECO:0000313" key="2">
    <source>
        <dbReference type="EMBL" id="KRX13641.1"/>
    </source>
</evidence>
<dbReference type="AlphaFoldDB" id="A0A0V0RGK8"/>
<keyword evidence="3" id="KW-1185">Reference proteome</keyword>
<accession>A0A0V0RGK8</accession>
<dbReference type="Proteomes" id="UP000054630">
    <property type="component" value="Unassembled WGS sequence"/>
</dbReference>
<evidence type="ECO:0008006" key="4">
    <source>
        <dbReference type="Google" id="ProtNLM"/>
    </source>
</evidence>
<sequence>MPKKLDVGKKRLVRLLGELNQLLEEEAAVPLIEEQLRMLEEHYRQIEELQEFWDQLEVSVHEQADLSNATNLAYLRQCLTGAALDAIRGSSAANQGWQFESTFSDFSATWVGALNPPRFVMNATGGVLNDGPGKGSAQRRPFGGGDHDRNRALVADLPAFLRFLQEQVELSDAVRKTNYLRLEEKRSMSAVEKPRNSGQGSEAQKTVAFVVCRFCQKQHALSECSSLRHASRQKQREVETRYRLCFSCLKPGHFSSACKRSR</sequence>
<comment type="caution">
    <text evidence="2">The sequence shown here is derived from an EMBL/GenBank/DDBJ whole genome shotgun (WGS) entry which is preliminary data.</text>
</comment>
<gene>
    <name evidence="2" type="ORF">T07_5293</name>
</gene>
<proteinExistence type="predicted"/>